<protein>
    <recommendedName>
        <fullName evidence="6">RNA polymerase sigma factor</fullName>
    </recommendedName>
</protein>
<dbReference type="InterPro" id="IPR013249">
    <property type="entry name" value="RNA_pol_sigma70_r4_t2"/>
</dbReference>
<dbReference type="AlphaFoldDB" id="A0A1C4W4A4"/>
<dbReference type="Gene3D" id="1.10.10.10">
    <property type="entry name" value="Winged helix-like DNA-binding domain superfamily/Winged helix DNA-binding domain"/>
    <property type="match status" value="1"/>
</dbReference>
<sequence length="204" mass="21534">MIPAPREPAADGPTDPAGGRVPDPAAPRGADPATGWALAARDGDPAAQAAFVRATQAEVWRFAAALVDPDTADDLTQETYLRAFRALPAFAGRSTARTWLLGIARRACADHLRVVVRRRRLAERLASHAHTDLPHPDPAGQLGAVDLVRRLPAERRGAFVLTQLLGLSYAEAAAVEGVPVGTIRSRVARARHDLVESAGDALAG</sequence>
<feature type="region of interest" description="Disordered" evidence="7">
    <location>
        <begin position="1"/>
        <end position="34"/>
    </location>
</feature>
<dbReference type="GO" id="GO:0016987">
    <property type="term" value="F:sigma factor activity"/>
    <property type="evidence" value="ECO:0007669"/>
    <property type="project" value="UniProtKB-KW"/>
</dbReference>
<keyword evidence="2 6" id="KW-0805">Transcription regulation</keyword>
<evidence type="ECO:0000313" key="10">
    <source>
        <dbReference type="EMBL" id="SCE91013.1"/>
    </source>
</evidence>
<evidence type="ECO:0000256" key="2">
    <source>
        <dbReference type="ARBA" id="ARBA00023015"/>
    </source>
</evidence>
<dbReference type="InterPro" id="IPR007627">
    <property type="entry name" value="RNA_pol_sigma70_r2"/>
</dbReference>
<keyword evidence="4 6" id="KW-0238">DNA-binding</keyword>
<evidence type="ECO:0000256" key="6">
    <source>
        <dbReference type="RuleBase" id="RU000716"/>
    </source>
</evidence>
<dbReference type="InterPro" id="IPR039425">
    <property type="entry name" value="RNA_pol_sigma-70-like"/>
</dbReference>
<dbReference type="EMBL" id="FMCT01000003">
    <property type="protein sequence ID" value="SCE91013.1"/>
    <property type="molecule type" value="Genomic_DNA"/>
</dbReference>
<dbReference type="GO" id="GO:0006352">
    <property type="term" value="P:DNA-templated transcription initiation"/>
    <property type="evidence" value="ECO:0007669"/>
    <property type="project" value="InterPro"/>
</dbReference>
<dbReference type="PROSITE" id="PS01063">
    <property type="entry name" value="SIGMA70_ECF"/>
    <property type="match status" value="1"/>
</dbReference>
<keyword evidence="3 6" id="KW-0731">Sigma factor</keyword>
<feature type="domain" description="RNA polymerase sigma factor 70 region 4 type 2" evidence="9">
    <location>
        <begin position="146"/>
        <end position="191"/>
    </location>
</feature>
<evidence type="ECO:0000256" key="1">
    <source>
        <dbReference type="ARBA" id="ARBA00010641"/>
    </source>
</evidence>
<evidence type="ECO:0000313" key="11">
    <source>
        <dbReference type="Proteomes" id="UP000183585"/>
    </source>
</evidence>
<comment type="similarity">
    <text evidence="1 6">Belongs to the sigma-70 factor family. ECF subfamily.</text>
</comment>
<dbReference type="InterPro" id="IPR000838">
    <property type="entry name" value="RNA_pol_sigma70_ECF_CS"/>
</dbReference>
<proteinExistence type="inferred from homology"/>
<dbReference type="SUPFAM" id="SSF88946">
    <property type="entry name" value="Sigma2 domain of RNA polymerase sigma factors"/>
    <property type="match status" value="1"/>
</dbReference>
<dbReference type="Pfam" id="PF08281">
    <property type="entry name" value="Sigma70_r4_2"/>
    <property type="match status" value="1"/>
</dbReference>
<evidence type="ECO:0000259" key="8">
    <source>
        <dbReference type="Pfam" id="PF04542"/>
    </source>
</evidence>
<dbReference type="RefSeq" id="WP_074473691.1">
    <property type="nucleotide sequence ID" value="NZ_FMCT01000003.1"/>
</dbReference>
<dbReference type="Pfam" id="PF04542">
    <property type="entry name" value="Sigma70_r2"/>
    <property type="match status" value="1"/>
</dbReference>
<dbReference type="InterPro" id="IPR013324">
    <property type="entry name" value="RNA_pol_sigma_r3/r4-like"/>
</dbReference>
<keyword evidence="11" id="KW-1185">Reference proteome</keyword>
<dbReference type="GO" id="GO:0006950">
    <property type="term" value="P:response to stress"/>
    <property type="evidence" value="ECO:0007669"/>
    <property type="project" value="UniProtKB-ARBA"/>
</dbReference>
<gene>
    <name evidence="10" type="ORF">GA0070563_103112</name>
</gene>
<evidence type="ECO:0000256" key="5">
    <source>
        <dbReference type="ARBA" id="ARBA00023163"/>
    </source>
</evidence>
<organism evidence="10 11">
    <name type="scientific">Micromonospora carbonacea</name>
    <dbReference type="NCBI Taxonomy" id="47853"/>
    <lineage>
        <taxon>Bacteria</taxon>
        <taxon>Bacillati</taxon>
        <taxon>Actinomycetota</taxon>
        <taxon>Actinomycetes</taxon>
        <taxon>Micromonosporales</taxon>
        <taxon>Micromonosporaceae</taxon>
        <taxon>Micromonospora</taxon>
    </lineage>
</organism>
<evidence type="ECO:0000256" key="3">
    <source>
        <dbReference type="ARBA" id="ARBA00023082"/>
    </source>
</evidence>
<evidence type="ECO:0000256" key="4">
    <source>
        <dbReference type="ARBA" id="ARBA00023125"/>
    </source>
</evidence>
<reference evidence="11" key="1">
    <citation type="submission" date="2016-06" db="EMBL/GenBank/DDBJ databases">
        <authorList>
            <person name="Varghese N."/>
            <person name="Submissions Spin"/>
        </authorList>
    </citation>
    <scope>NUCLEOTIDE SEQUENCE [LARGE SCALE GENOMIC DNA]</scope>
    <source>
        <strain evidence="11">DSM 43168</strain>
    </source>
</reference>
<dbReference type="InterPro" id="IPR014284">
    <property type="entry name" value="RNA_pol_sigma-70_dom"/>
</dbReference>
<dbReference type="Proteomes" id="UP000183585">
    <property type="component" value="Unassembled WGS sequence"/>
</dbReference>
<keyword evidence="5 6" id="KW-0804">Transcription</keyword>
<name>A0A1C4W4A4_9ACTN</name>
<dbReference type="NCBIfam" id="TIGR02937">
    <property type="entry name" value="sigma70-ECF"/>
    <property type="match status" value="1"/>
</dbReference>
<dbReference type="SUPFAM" id="SSF88659">
    <property type="entry name" value="Sigma3 and sigma4 domains of RNA polymerase sigma factors"/>
    <property type="match status" value="1"/>
</dbReference>
<feature type="domain" description="RNA polymerase sigma-70 region 2" evidence="8">
    <location>
        <begin position="52"/>
        <end position="113"/>
    </location>
</feature>
<dbReference type="STRING" id="47853.TK50_08355"/>
<dbReference type="GO" id="GO:0003677">
    <property type="term" value="F:DNA binding"/>
    <property type="evidence" value="ECO:0007669"/>
    <property type="project" value="UniProtKB-KW"/>
</dbReference>
<dbReference type="PANTHER" id="PTHR43133:SF61">
    <property type="entry name" value="ECF RNA POLYMERASE SIGMA FACTOR SIGC"/>
    <property type="match status" value="1"/>
</dbReference>
<dbReference type="PANTHER" id="PTHR43133">
    <property type="entry name" value="RNA POLYMERASE ECF-TYPE SIGMA FACTO"/>
    <property type="match status" value="1"/>
</dbReference>
<dbReference type="InterPro" id="IPR036388">
    <property type="entry name" value="WH-like_DNA-bd_sf"/>
</dbReference>
<feature type="compositionally biased region" description="Low complexity" evidence="7">
    <location>
        <begin position="15"/>
        <end position="34"/>
    </location>
</feature>
<dbReference type="CDD" id="cd06171">
    <property type="entry name" value="Sigma70_r4"/>
    <property type="match status" value="1"/>
</dbReference>
<evidence type="ECO:0000256" key="7">
    <source>
        <dbReference type="SAM" id="MobiDB-lite"/>
    </source>
</evidence>
<dbReference type="InterPro" id="IPR013325">
    <property type="entry name" value="RNA_pol_sigma_r2"/>
</dbReference>
<evidence type="ECO:0000259" key="9">
    <source>
        <dbReference type="Pfam" id="PF08281"/>
    </source>
</evidence>
<dbReference type="Gene3D" id="1.10.1740.10">
    <property type="match status" value="1"/>
</dbReference>
<accession>A0A1C4W4A4</accession>